<evidence type="ECO:0000256" key="3">
    <source>
        <dbReference type="ARBA" id="ARBA00023180"/>
    </source>
</evidence>
<comment type="similarity">
    <text evidence="1">Belongs to the strictosidine synthase family.</text>
</comment>
<evidence type="ECO:0000313" key="5">
    <source>
        <dbReference type="EMBL" id="MDY0872585.1"/>
    </source>
</evidence>
<organism evidence="5 6">
    <name type="scientific">Dongia rigui</name>
    <dbReference type="NCBI Taxonomy" id="940149"/>
    <lineage>
        <taxon>Bacteria</taxon>
        <taxon>Pseudomonadati</taxon>
        <taxon>Pseudomonadota</taxon>
        <taxon>Alphaproteobacteria</taxon>
        <taxon>Rhodospirillales</taxon>
        <taxon>Dongiaceae</taxon>
        <taxon>Dongia</taxon>
    </lineage>
</organism>
<sequence length="346" mass="36606">MIFDPILDLFRGKAVTIAPLDGAFRPNTALEEANLAQAVAQPDNLIVHGGRLLFSSGSDLFTFTPGGTPAIQRSFGAPISALAASPGGHLAVALDDGQLFVADREITLPQGVACITAMSFGDDTSLYLCNGSATHRPGDWALDLMEKNSSGSLWRLDPATGAAVSLADNLAFPNGVLVDGQSVIVAESWRHRLLRLTGGTVTPLLEKLPGYPARLAPASGGGAWLSLFAPRNRLVEFVLQEDAYRRDMIAQVPRPYWIAPSLASGASFLEPLQCGGIKTMGIHKPWSPSRSYGLVARLDNAFRPVASYHSRANGARHGVTSVAEYGGYLWVGSKGGNALLSLSQKG</sequence>
<protein>
    <recommendedName>
        <fullName evidence="4">Strictosidine synthase conserved region domain-containing protein</fullName>
    </recommendedName>
</protein>
<evidence type="ECO:0000256" key="1">
    <source>
        <dbReference type="ARBA" id="ARBA00009191"/>
    </source>
</evidence>
<reference evidence="5 6" key="1">
    <citation type="journal article" date="2013" name="Antonie Van Leeuwenhoek">
        <title>Dongia rigui sp. nov., isolated from freshwater of a large wetland in Korea.</title>
        <authorList>
            <person name="Baik K.S."/>
            <person name="Hwang Y.M."/>
            <person name="Choi J.S."/>
            <person name="Kwon J."/>
            <person name="Seong C.N."/>
        </authorList>
    </citation>
    <scope>NUCLEOTIDE SEQUENCE [LARGE SCALE GENOMIC DNA]</scope>
    <source>
        <strain evidence="5 6">04SU4-P</strain>
    </source>
</reference>
<name>A0ABU5E074_9PROT</name>
<comment type="caution">
    <text evidence="5">The sequence shown here is derived from an EMBL/GenBank/DDBJ whole genome shotgun (WGS) entry which is preliminary data.</text>
</comment>
<dbReference type="SUPFAM" id="SSF63829">
    <property type="entry name" value="Calcium-dependent phosphotriesterase"/>
    <property type="match status" value="1"/>
</dbReference>
<dbReference type="RefSeq" id="WP_320501060.1">
    <property type="nucleotide sequence ID" value="NZ_JAXCLX010000002.1"/>
</dbReference>
<dbReference type="InterPro" id="IPR018119">
    <property type="entry name" value="Strictosidine_synth_cons-reg"/>
</dbReference>
<dbReference type="InterPro" id="IPR011042">
    <property type="entry name" value="6-blade_b-propeller_TolB-like"/>
</dbReference>
<gene>
    <name evidence="5" type="ORF">SMD31_11645</name>
</gene>
<feature type="domain" description="Strictosidine synthase conserved region" evidence="4">
    <location>
        <begin position="124"/>
        <end position="195"/>
    </location>
</feature>
<keyword evidence="6" id="KW-1185">Reference proteome</keyword>
<dbReference type="Pfam" id="PF03088">
    <property type="entry name" value="Str_synth"/>
    <property type="match status" value="1"/>
</dbReference>
<dbReference type="EMBL" id="JAXCLX010000002">
    <property type="protein sequence ID" value="MDY0872585.1"/>
    <property type="molecule type" value="Genomic_DNA"/>
</dbReference>
<keyword evidence="2" id="KW-0597">Phosphoprotein</keyword>
<keyword evidence="3" id="KW-0325">Glycoprotein</keyword>
<accession>A0ABU5E074</accession>
<proteinExistence type="inferred from homology"/>
<dbReference type="PANTHER" id="PTHR10426:SF88">
    <property type="entry name" value="ADIPOCYTE PLASMA MEMBRANE-ASSOCIATED PROTEIN HEMOMUCIN-RELATED"/>
    <property type="match status" value="1"/>
</dbReference>
<dbReference type="PANTHER" id="PTHR10426">
    <property type="entry name" value="STRICTOSIDINE SYNTHASE-RELATED"/>
    <property type="match status" value="1"/>
</dbReference>
<dbReference type="Proteomes" id="UP001271769">
    <property type="component" value="Unassembled WGS sequence"/>
</dbReference>
<dbReference type="Gene3D" id="2.120.10.30">
    <property type="entry name" value="TolB, C-terminal domain"/>
    <property type="match status" value="1"/>
</dbReference>
<evidence type="ECO:0000259" key="4">
    <source>
        <dbReference type="Pfam" id="PF03088"/>
    </source>
</evidence>
<evidence type="ECO:0000256" key="2">
    <source>
        <dbReference type="ARBA" id="ARBA00022553"/>
    </source>
</evidence>
<evidence type="ECO:0000313" key="6">
    <source>
        <dbReference type="Proteomes" id="UP001271769"/>
    </source>
</evidence>